<dbReference type="NCBIfam" id="TIGR01180">
    <property type="entry name" value="aman2_put"/>
    <property type="match status" value="1"/>
</dbReference>
<dbReference type="GO" id="GO:0006516">
    <property type="term" value="P:glycoprotein catabolic process"/>
    <property type="evidence" value="ECO:0007669"/>
    <property type="project" value="TreeGrafter"/>
</dbReference>
<dbReference type="Gene3D" id="1.20.1050.60">
    <property type="entry name" value="alpha-1,2-mannosidase"/>
    <property type="match status" value="1"/>
</dbReference>
<feature type="domain" description="CBM6" evidence="4">
    <location>
        <begin position="1119"/>
        <end position="1257"/>
    </location>
</feature>
<dbReference type="PANTHER" id="PTHR12143:SF39">
    <property type="entry name" value="SECRETED PROTEIN"/>
    <property type="match status" value="1"/>
</dbReference>
<dbReference type="KEGG" id="lxl:KDY119_00961"/>
<evidence type="ECO:0000259" key="4">
    <source>
        <dbReference type="PROSITE" id="PS51175"/>
    </source>
</evidence>
<dbReference type="Gene3D" id="2.60.120.260">
    <property type="entry name" value="Galactose-binding domain-like"/>
    <property type="match status" value="2"/>
</dbReference>
<dbReference type="SMART" id="SM00606">
    <property type="entry name" value="CBD_IV"/>
    <property type="match status" value="2"/>
</dbReference>
<dbReference type="GO" id="GO:0030246">
    <property type="term" value="F:carbohydrate binding"/>
    <property type="evidence" value="ECO:0007669"/>
    <property type="project" value="InterPro"/>
</dbReference>
<dbReference type="InterPro" id="IPR050883">
    <property type="entry name" value="PNGase"/>
</dbReference>
<keyword evidence="6" id="KW-1185">Reference proteome</keyword>
<dbReference type="Proteomes" id="UP000326702">
    <property type="component" value="Chromosome"/>
</dbReference>
<dbReference type="InterPro" id="IPR005084">
    <property type="entry name" value="CBM6"/>
</dbReference>
<feature type="region of interest" description="Disordered" evidence="2">
    <location>
        <begin position="1"/>
        <end position="21"/>
    </location>
</feature>
<protein>
    <submittedName>
        <fullName evidence="5">Putative glycosidase</fullName>
    </submittedName>
</protein>
<keyword evidence="1 3" id="KW-0732">Signal</keyword>
<dbReference type="GO" id="GO:0005975">
    <property type="term" value="P:carbohydrate metabolic process"/>
    <property type="evidence" value="ECO:0007669"/>
    <property type="project" value="InterPro"/>
</dbReference>
<evidence type="ECO:0000256" key="2">
    <source>
        <dbReference type="SAM" id="MobiDB-lite"/>
    </source>
</evidence>
<dbReference type="Gene3D" id="2.60.40.2700">
    <property type="match status" value="1"/>
</dbReference>
<gene>
    <name evidence="5" type="ORF">KDY119_00961</name>
</gene>
<dbReference type="Gene3D" id="1.20.1610.10">
    <property type="entry name" value="alpha-1,2-mannosidases domains"/>
    <property type="match status" value="1"/>
</dbReference>
<dbReference type="Gene3D" id="2.70.98.10">
    <property type="match status" value="1"/>
</dbReference>
<reference evidence="5 6" key="1">
    <citation type="submission" date="2019-10" db="EMBL/GenBank/DDBJ databases">
        <title>Genome sequence of Luteimicrobium xylanilyticum HY-24.</title>
        <authorList>
            <person name="Kim D.Y."/>
            <person name="Park H.-Y."/>
        </authorList>
    </citation>
    <scope>NUCLEOTIDE SEQUENCE [LARGE SCALE GENOMIC DNA]</scope>
    <source>
        <strain evidence="5 6">HY-24</strain>
    </source>
</reference>
<dbReference type="SUPFAM" id="SSF49785">
    <property type="entry name" value="Galactose-binding domain-like"/>
    <property type="match status" value="2"/>
</dbReference>
<dbReference type="EMBL" id="CP045529">
    <property type="protein sequence ID" value="QFU97463.1"/>
    <property type="molecule type" value="Genomic_DNA"/>
</dbReference>
<proteinExistence type="predicted"/>
<dbReference type="CDD" id="cd04084">
    <property type="entry name" value="CBM6_xylanase-like"/>
    <property type="match status" value="2"/>
</dbReference>
<dbReference type="Pfam" id="PF07971">
    <property type="entry name" value="Glyco_hydro_92"/>
    <property type="match status" value="1"/>
</dbReference>
<dbReference type="OrthoDB" id="9804511at2"/>
<dbReference type="InterPro" id="IPR008979">
    <property type="entry name" value="Galactose-bd-like_sf"/>
</dbReference>
<dbReference type="InterPro" id="IPR014718">
    <property type="entry name" value="GH-type_carb-bd"/>
</dbReference>
<dbReference type="SUPFAM" id="SSF48208">
    <property type="entry name" value="Six-hairpin glycosidases"/>
    <property type="match status" value="1"/>
</dbReference>
<feature type="domain" description="CBM6" evidence="4">
    <location>
        <begin position="1276"/>
        <end position="1421"/>
    </location>
</feature>
<dbReference type="GO" id="GO:0000224">
    <property type="term" value="F:peptide-N4-(N-acetyl-beta-glucosaminyl)asparagine amidase activity"/>
    <property type="evidence" value="ECO:0007669"/>
    <property type="project" value="TreeGrafter"/>
</dbReference>
<accession>A0A5P9Q7P9</accession>
<feature type="signal peptide" evidence="3">
    <location>
        <begin position="1"/>
        <end position="48"/>
    </location>
</feature>
<keyword evidence="5" id="KW-0326">Glycosidase</keyword>
<dbReference type="RefSeq" id="WP_051136730.1">
    <property type="nucleotide sequence ID" value="NZ_BAABIH010000001.1"/>
</dbReference>
<evidence type="ECO:0000313" key="5">
    <source>
        <dbReference type="EMBL" id="QFU97463.1"/>
    </source>
</evidence>
<dbReference type="Pfam" id="PF03422">
    <property type="entry name" value="CBM_6"/>
    <property type="match status" value="2"/>
</dbReference>
<dbReference type="Gene3D" id="3.30.2080.10">
    <property type="entry name" value="GH92 mannosidase domain"/>
    <property type="match status" value="1"/>
</dbReference>
<dbReference type="InterPro" id="IPR005887">
    <property type="entry name" value="GH92_a_mannosidase_put"/>
</dbReference>
<evidence type="ECO:0000256" key="1">
    <source>
        <dbReference type="ARBA" id="ARBA00022729"/>
    </source>
</evidence>
<evidence type="ECO:0000256" key="3">
    <source>
        <dbReference type="SAM" id="SignalP"/>
    </source>
</evidence>
<name>A0A5P9Q7P9_9MICO</name>
<sequence>MTALSHEGSAPTPPRTHRGPRVRRAALPAALALVASAVVVPLAGPAVAAPAKGPTDYTQYVNPFIGTQGDHGQDGPGAIAPYGLATVTPTTTNGNHVGYEYTSDTLLGFTNVALDGVGGGGGAGDFLVVPTYQTYTSRPTTGRYEKSIRTSDGAKDESATAGYYRVGLDEGGKDIDAQVTAATRTGVQDYTFDSAGHASLVVDLQHTGNGRRATDLEVGKTSDGRATLSGSFTGYFYNSAYKLYYYAESTVPTSSVQTWGSGGLGTKTAQDGTDIGAVLNFDATAGEHVGLRVTLSPVSAAQAKRDAAVEVGGKTFDQVRSATKAEWNDRLGKVDVDASATNDPTGDLRTEFYTHLYRLADTPMNATSTDGTYRGADGVIYHADGYTHYDSWSLWDDFHKYAAVASVYPDVYRDAVQSLVDLYAEVGTSGKSVGSYLQSVPTVRWERAPVVVADAISKGVELQGLAQAYPALVAQVGDPASLTNLDSRAGGLLGYSYDADGLAVIAAALGKSSDAAHYRDEAARWAKDYDADALTTDANAKAATGPASGVDQVGLLMPRSSNSDTAPFTYTDPEKWQAAGLYQGTIWQYSWYDAQDLGGMVDMMGGKAQAAKAVNYFFGTYTDDCSRNLHLYANEISVHAPFLFNYVGEPAQTQDLTYRTLTEPVCTSYTADGSSTTASKKWVYQNAPDGMLQTMDNDAGTMSGYFVSTALGLYPVKAGGDTFQITSPIFDRTTIHYPGGKDLVIEAPGVSATNHYIQSATLDGKPLNRTWLTAAEMNAGGVLHFTMGSKPSSWAADGVAEDSAADHVSSALYHPGDAVSTSSQVFDESAKNDGSIDDHVTVSVSGTTFTGADGADLTSKVTATGVPKGLKVKATKTGASTLDLTLTGRAAKHLVDDSTDDLAVTLGAGAFSGSAPSATDRALTLKVRFDGYTLTPSTTTLAARAHGVVHGTVDLTLAGGVTFAGRNHATLGRGAVTFPGLDRGVRARVTRTGATTATVTFTGRLRDDATSHFTVRLSDAALVGADAAQVTGAGTTALDPFTLTVPTTTRADLQKLYDDARLVTQDHYSAASFATLEAAVARAKDALADADASEYELSGALAVLQAAADGLAITGDGYRVLQAEAYDQWSGGTLKTENGGSRTDVGGVSPGSWLAFRGLDLSASTPDSVVIDYSHNPGTASATSAVELHTGSATGPLVTTIKLPTTNGWSNYTALTHTFTADEAAKLAGTPDVYFVFTGTLASGQSWVANVDWFQFKAKTDPVETAKTVQFESIRSGYGMLNAADSGLVAGTDYSGADLKTEAGSVGGQLAGTKDGAWVRYQGVDLGTHHATTLSVRYDAPTTKVVGGSLAFYVDSAPSSGSDPFVTVPLASTGSGWGTYGTATVNLPSRLTGSHTIYVALHSTPTSSQPYVGNLDWFALGYGVDKTALEATITKYADLTSDADLYLATDFGVFTRALAAAKAVDADDDATADQVADALRVLTVSADQLEWKVVKQVAELLTRAKSVEQDDVTAASWARLQKAVAAAEALDPATSSHRSYETALASLRTAYDRLKPAPVVAKDPVWISGDVVVGGTLTIHPGTYDVADPSYAYTWYADGRRIAGADQGTLVLTKAQAGKRITAAVVVSAPGRADLRVVTGRTVPVERRR</sequence>
<dbReference type="InterPro" id="IPR012939">
    <property type="entry name" value="Glyco_hydro_92"/>
</dbReference>
<dbReference type="Pfam" id="PF17678">
    <property type="entry name" value="Glyco_hydro_92N"/>
    <property type="match status" value="1"/>
</dbReference>
<dbReference type="InterPro" id="IPR008928">
    <property type="entry name" value="6-hairpin_glycosidase_sf"/>
</dbReference>
<dbReference type="PANTHER" id="PTHR12143">
    <property type="entry name" value="PEPTIDE N-GLYCANASE PNGASE -RELATED"/>
    <property type="match status" value="1"/>
</dbReference>
<dbReference type="PROSITE" id="PS51175">
    <property type="entry name" value="CBM6"/>
    <property type="match status" value="2"/>
</dbReference>
<dbReference type="InterPro" id="IPR006584">
    <property type="entry name" value="Cellulose-bd_IV"/>
</dbReference>
<feature type="chain" id="PRO_5024806443" evidence="3">
    <location>
        <begin position="49"/>
        <end position="1649"/>
    </location>
</feature>
<dbReference type="GO" id="GO:0016798">
    <property type="term" value="F:hydrolase activity, acting on glycosyl bonds"/>
    <property type="evidence" value="ECO:0007669"/>
    <property type="project" value="UniProtKB-KW"/>
</dbReference>
<keyword evidence="5" id="KW-0378">Hydrolase</keyword>
<dbReference type="InterPro" id="IPR041371">
    <property type="entry name" value="GH92_N"/>
</dbReference>
<organism evidence="5 6">
    <name type="scientific">Luteimicrobium xylanilyticum</name>
    <dbReference type="NCBI Taxonomy" id="1133546"/>
    <lineage>
        <taxon>Bacteria</taxon>
        <taxon>Bacillati</taxon>
        <taxon>Actinomycetota</taxon>
        <taxon>Actinomycetes</taxon>
        <taxon>Micrococcales</taxon>
        <taxon>Luteimicrobium</taxon>
    </lineage>
</organism>
<dbReference type="GO" id="GO:0005829">
    <property type="term" value="C:cytosol"/>
    <property type="evidence" value="ECO:0007669"/>
    <property type="project" value="TreeGrafter"/>
</dbReference>
<evidence type="ECO:0000313" key="6">
    <source>
        <dbReference type="Proteomes" id="UP000326702"/>
    </source>
</evidence>